<sequence length="114" mass="12819">MIVGARTVTPVCLNAAGNCLAMYGYDYLDYTRNAVYVYTRTNGTWDISNRVRFSDPENGESRLNWILSLNAEGDRLAVGVDYDEPLRGRFICMRAQMGSGIQEIPLSFRLLQVA</sequence>
<dbReference type="EMBL" id="AXDT01000224">
    <property type="protein sequence ID" value="ERT11157.1"/>
    <property type="molecule type" value="Genomic_DNA"/>
</dbReference>
<proteinExistence type="predicted"/>
<accession>U7QV52</accession>
<dbReference type="Proteomes" id="UP000017133">
    <property type="component" value="Unassembled WGS sequence"/>
</dbReference>
<comment type="caution">
    <text evidence="1">The sequence shown here is derived from an EMBL/GenBank/DDBJ whole genome shotgun (WGS) entry which is preliminary data.</text>
</comment>
<name>U7QV52_PHOTE</name>
<gene>
    <name evidence="1" type="ORF">O185_20960</name>
</gene>
<reference evidence="1 2" key="1">
    <citation type="submission" date="2013-10" db="EMBL/GenBank/DDBJ databases">
        <title>Whole Genome Shotgun Sequence of Photorhabdus temperata J3.</title>
        <authorList>
            <person name="Park G.-S."/>
            <person name="Hong S.-J."/>
            <person name="Shin J.-H."/>
        </authorList>
    </citation>
    <scope>NUCLEOTIDE SEQUENCE [LARGE SCALE GENOMIC DNA]</scope>
    <source>
        <strain evidence="1 2">J3</strain>
    </source>
</reference>
<dbReference type="AlphaFoldDB" id="U7QV52"/>
<protein>
    <submittedName>
        <fullName evidence="1">Uncharacterized protein</fullName>
    </submittedName>
</protein>
<keyword evidence="2" id="KW-1185">Reference proteome</keyword>
<evidence type="ECO:0000313" key="2">
    <source>
        <dbReference type="Proteomes" id="UP000017133"/>
    </source>
</evidence>
<organism evidence="1 2">
    <name type="scientific">Photorhabdus temperata J3</name>
    <dbReference type="NCBI Taxonomy" id="1389415"/>
    <lineage>
        <taxon>Bacteria</taxon>
        <taxon>Pseudomonadati</taxon>
        <taxon>Pseudomonadota</taxon>
        <taxon>Gammaproteobacteria</taxon>
        <taxon>Enterobacterales</taxon>
        <taxon>Morganellaceae</taxon>
        <taxon>Photorhabdus</taxon>
    </lineage>
</organism>
<evidence type="ECO:0000313" key="1">
    <source>
        <dbReference type="EMBL" id="ERT11157.1"/>
    </source>
</evidence>